<gene>
    <name evidence="2" type="ORF">CP960_13545</name>
</gene>
<dbReference type="AlphaFoldDB" id="A0A2N1IZA7"/>
<reference evidence="2 3" key="1">
    <citation type="submission" date="2017-09" db="EMBL/GenBank/DDBJ databases">
        <title>Genomics of the genus Arcobacter.</title>
        <authorList>
            <person name="Perez-Cataluna A."/>
            <person name="Figueras M.J."/>
            <person name="Salas-Masso N."/>
        </authorList>
    </citation>
    <scope>NUCLEOTIDE SEQUENCE [LARGE SCALE GENOMIC DNA]</scope>
    <source>
        <strain evidence="2 3">DSM 18005</strain>
    </source>
</reference>
<dbReference type="EMBL" id="NXIF01000096">
    <property type="protein sequence ID" value="PKI79629.1"/>
    <property type="molecule type" value="Genomic_DNA"/>
</dbReference>
<protein>
    <recommendedName>
        <fullName evidence="1">Glucosyltransferase 3-like C-terminal domain-containing protein</fullName>
    </recommendedName>
</protein>
<sequence>MSKENTIIFIPPNGEIFINDFTIQRICKDLKKFKNIKTILLKIDKVRGYEKNFDYVDLVIDVNTQKDIIEKINEIKPKLIFHRSWMHAYPFAAKLVKNFDNVIVNIKDWNFSSKKEYEIIFDKNATKDFKAIKYIFKNAKKVLSHYTKEQAKIWSKKYKVSKNKFIFFPEYCNKENFIDNLTPYNKKKKLVFAGTFAPSSYPQETFVTKYKISALRKITSKNISVTIFLPEGAYNSMFSDDKRILFQDFLYENEFNTFFTIKKGEILNPNILKDYHFGFLVLKYSTKKRELNKFAIPSKFAFYLEAGLPIIINDKMKSLAKIVKKYNLGIVIQNRDLENINNILEISEKEYKRKVKAIKKFRKKFTLENSKFKKVLDEISSS</sequence>
<evidence type="ECO:0000259" key="1">
    <source>
        <dbReference type="Pfam" id="PF26337"/>
    </source>
</evidence>
<dbReference type="Proteomes" id="UP000233248">
    <property type="component" value="Unassembled WGS sequence"/>
</dbReference>
<accession>A0A2N1IZA7</accession>
<keyword evidence="3" id="KW-1185">Reference proteome</keyword>
<dbReference type="OrthoDB" id="5368517at2"/>
<dbReference type="Pfam" id="PF26337">
    <property type="entry name" value="Gtf3_C"/>
    <property type="match status" value="1"/>
</dbReference>
<dbReference type="RefSeq" id="WP_101185988.1">
    <property type="nucleotide sequence ID" value="NZ_CP031218.1"/>
</dbReference>
<comment type="caution">
    <text evidence="2">The sequence shown here is derived from an EMBL/GenBank/DDBJ whole genome shotgun (WGS) entry which is preliminary data.</text>
</comment>
<evidence type="ECO:0000313" key="2">
    <source>
        <dbReference type="EMBL" id="PKI79629.1"/>
    </source>
</evidence>
<organism evidence="2 3">
    <name type="scientific">Malaciobacter halophilus</name>
    <dbReference type="NCBI Taxonomy" id="197482"/>
    <lineage>
        <taxon>Bacteria</taxon>
        <taxon>Pseudomonadati</taxon>
        <taxon>Campylobacterota</taxon>
        <taxon>Epsilonproteobacteria</taxon>
        <taxon>Campylobacterales</taxon>
        <taxon>Arcobacteraceae</taxon>
        <taxon>Malaciobacter</taxon>
    </lineage>
</organism>
<dbReference type="InterPro" id="IPR058592">
    <property type="entry name" value="Gtf3_C"/>
</dbReference>
<dbReference type="Gene3D" id="3.40.50.2000">
    <property type="entry name" value="Glycogen Phosphorylase B"/>
    <property type="match status" value="1"/>
</dbReference>
<proteinExistence type="predicted"/>
<feature type="domain" description="Glucosyltransferase 3-like C-terminal" evidence="1">
    <location>
        <begin position="273"/>
        <end position="366"/>
    </location>
</feature>
<dbReference type="KEGG" id="ahs:AHALO_2553"/>
<evidence type="ECO:0000313" key="3">
    <source>
        <dbReference type="Proteomes" id="UP000233248"/>
    </source>
</evidence>
<name>A0A2N1IZA7_9BACT</name>